<sequence length="113" mass="12984">MEELNRLEKEILNRLSKQYPSLTFHIPFLKVKSRELTGVGMYINFVYNQSVVKELDSDIKNTSLSTNETIVLDGLNNGLCYELDISGGKVNFIELVTFGEEWDGIITEKFIFK</sequence>
<name>A0A1G5YAH4_9BACT</name>
<dbReference type="AlphaFoldDB" id="A0A1G5YAH4"/>
<keyword evidence="2" id="KW-1185">Reference proteome</keyword>
<organism evidence="1 2">
    <name type="scientific">Algoriphagus alkaliphilus</name>
    <dbReference type="NCBI Taxonomy" id="279824"/>
    <lineage>
        <taxon>Bacteria</taxon>
        <taxon>Pseudomonadati</taxon>
        <taxon>Bacteroidota</taxon>
        <taxon>Cytophagia</taxon>
        <taxon>Cytophagales</taxon>
        <taxon>Cyclobacteriaceae</taxon>
        <taxon>Algoriphagus</taxon>
    </lineage>
</organism>
<dbReference type="EMBL" id="FMXE01000015">
    <property type="protein sequence ID" value="SDA79691.1"/>
    <property type="molecule type" value="Genomic_DNA"/>
</dbReference>
<dbReference type="STRING" id="279824.SAMN03080617_02377"/>
<dbReference type="Proteomes" id="UP000198756">
    <property type="component" value="Unassembled WGS sequence"/>
</dbReference>
<accession>A0A1G5YAH4</accession>
<reference evidence="2" key="1">
    <citation type="submission" date="2016-10" db="EMBL/GenBank/DDBJ databases">
        <authorList>
            <person name="Varghese N."/>
            <person name="Submissions S."/>
        </authorList>
    </citation>
    <scope>NUCLEOTIDE SEQUENCE [LARGE SCALE GENOMIC DNA]</scope>
    <source>
        <strain evidence="2">DSM 22703</strain>
    </source>
</reference>
<proteinExistence type="predicted"/>
<dbReference type="RefSeq" id="WP_092730198.1">
    <property type="nucleotide sequence ID" value="NZ_FMXE01000015.1"/>
</dbReference>
<evidence type="ECO:0000313" key="1">
    <source>
        <dbReference type="EMBL" id="SDA79691.1"/>
    </source>
</evidence>
<dbReference type="OrthoDB" id="767591at2"/>
<evidence type="ECO:0000313" key="2">
    <source>
        <dbReference type="Proteomes" id="UP000198756"/>
    </source>
</evidence>
<gene>
    <name evidence="1" type="ORF">SAMN03080617_02377</name>
</gene>
<protein>
    <submittedName>
        <fullName evidence="1">Uncharacterized protein</fullName>
    </submittedName>
</protein>